<dbReference type="NCBIfam" id="NF033572">
    <property type="entry name" value="transpos_ISKra4"/>
    <property type="match status" value="1"/>
</dbReference>
<organism evidence="2 3">
    <name type="scientific">Dictyobacter kobayashii</name>
    <dbReference type="NCBI Taxonomy" id="2014872"/>
    <lineage>
        <taxon>Bacteria</taxon>
        <taxon>Bacillati</taxon>
        <taxon>Chloroflexota</taxon>
        <taxon>Ktedonobacteria</taxon>
        <taxon>Ktedonobacterales</taxon>
        <taxon>Dictyobacteraceae</taxon>
        <taxon>Dictyobacter</taxon>
    </lineage>
</organism>
<gene>
    <name evidence="2" type="ORF">KDK_01380</name>
</gene>
<comment type="caution">
    <text evidence="2">The sequence shown here is derived from an EMBL/GenBank/DDBJ whole genome shotgun (WGS) entry which is preliminary data.</text>
</comment>
<proteinExistence type="predicted"/>
<evidence type="ECO:0008006" key="4">
    <source>
        <dbReference type="Google" id="ProtNLM"/>
    </source>
</evidence>
<dbReference type="Proteomes" id="UP000287188">
    <property type="component" value="Unassembled WGS sequence"/>
</dbReference>
<reference evidence="3" key="1">
    <citation type="submission" date="2018-12" db="EMBL/GenBank/DDBJ databases">
        <title>Tengunoibacter tsumagoiensis gen. nov., sp. nov., Dictyobacter kobayashii sp. nov., D. alpinus sp. nov., and D. joshuensis sp. nov. and description of Dictyobacteraceae fam. nov. within the order Ktedonobacterales isolated from Tengu-no-mugimeshi.</title>
        <authorList>
            <person name="Wang C.M."/>
            <person name="Zheng Y."/>
            <person name="Sakai Y."/>
            <person name="Toyoda A."/>
            <person name="Minakuchi Y."/>
            <person name="Abe K."/>
            <person name="Yokota A."/>
            <person name="Yabe S."/>
        </authorList>
    </citation>
    <scope>NUCLEOTIDE SEQUENCE [LARGE SCALE GENOMIC DNA]</scope>
    <source>
        <strain evidence="3">Uno11</strain>
    </source>
</reference>
<evidence type="ECO:0000313" key="2">
    <source>
        <dbReference type="EMBL" id="GCE16338.1"/>
    </source>
</evidence>
<dbReference type="AlphaFoldDB" id="A0A402AB57"/>
<keyword evidence="3" id="KW-1185">Reference proteome</keyword>
<accession>A0A402AB57</accession>
<name>A0A402AB57_9CHLR</name>
<dbReference type="EMBL" id="BIFS01000001">
    <property type="protein sequence ID" value="GCE16338.1"/>
    <property type="molecule type" value="Genomic_DNA"/>
</dbReference>
<feature type="region of interest" description="Disordered" evidence="1">
    <location>
        <begin position="62"/>
        <end position="89"/>
    </location>
</feature>
<protein>
    <recommendedName>
        <fullName evidence="4">ISKra4 family transposase</fullName>
    </recommendedName>
</protein>
<sequence length="511" mass="57829">MGTIMKSEDLEQRWQQQSQEAFHTLAQWQKEHPKATLAEIEAAIDAQLDQVRARIIEEMAQAERETTQQGPRSCPQCGTRMHQRGARTRTFQTRGQQEVNVSRDYQSCPACGYSFFPLDEQLQLPPTALLPHAHQSLVRLGTHLPFGQAAKEVQALLGIRISEASVRRCTLQAGQIAEAIQSEQAHPEAARPRFPLPAAPVVEQMAMGSDGGMVPLRGGIWGEVKMAVFAQVNPSTAKTEQHSYFARLADASIFADLASAEVTRRGIAQARQVCAIQDGAEWLQGFVDGHRHDAVRILDFAHAAHYLGQVAEQGQQQGYHVPARWLNVVLHELKHAGPERIMRHLQWWKRARPLPAVTDALRYFGKRLAQMNYPQFQAQGWPIGSGMVESANKVVMQARLKGAGMHWEPGNVNPMLALRGEMCNERWEESWQYQQRWRNDHHHGQRQQRSLQRRARCAQELRALILHICLRLPSSTFAPQPSSRKGRTEGQKRWGRQTFSHRMLQDGSAKK</sequence>
<evidence type="ECO:0000313" key="3">
    <source>
        <dbReference type="Proteomes" id="UP000287188"/>
    </source>
</evidence>
<evidence type="ECO:0000256" key="1">
    <source>
        <dbReference type="SAM" id="MobiDB-lite"/>
    </source>
</evidence>
<feature type="region of interest" description="Disordered" evidence="1">
    <location>
        <begin position="477"/>
        <end position="511"/>
    </location>
</feature>